<keyword evidence="5" id="KW-1185">Reference proteome</keyword>
<dbReference type="GO" id="GO:0006574">
    <property type="term" value="P:L-valine catabolic process"/>
    <property type="evidence" value="ECO:0007669"/>
    <property type="project" value="TreeGrafter"/>
</dbReference>
<dbReference type="KEGG" id="fsr:KQR59_03270"/>
<dbReference type="InterPro" id="IPR015590">
    <property type="entry name" value="Aldehyde_DH_dom"/>
</dbReference>
<dbReference type="GO" id="GO:0006210">
    <property type="term" value="P:thymine catabolic process"/>
    <property type="evidence" value="ECO:0007669"/>
    <property type="project" value="TreeGrafter"/>
</dbReference>
<proteinExistence type="inferred from homology"/>
<dbReference type="InterPro" id="IPR010061">
    <property type="entry name" value="MeMal-semiAld_DH"/>
</dbReference>
<accession>A0AAJ4TLW7</accession>
<keyword evidence="2 4" id="KW-0560">Oxidoreductase</keyword>
<evidence type="ECO:0000256" key="2">
    <source>
        <dbReference type="ARBA" id="ARBA00023002"/>
    </source>
</evidence>
<dbReference type="NCBIfam" id="TIGR01722">
    <property type="entry name" value="MMSDH"/>
    <property type="match status" value="1"/>
</dbReference>
<sequence length="484" mass="52293">MKYQANNFINGQQVKPTGTTVIDIDNPQTGEVIAKMTCSSVEDLNNAVNIAKEAQEAWGNTTFKTRAQVFFKYRQLLEENFEELAELCAEENGKTVAEGAAEIAKSMELCELAASIPQTLGDRRQVISTGIECKEQRTPLGVVASIVPLNFPVMVPHWTIPMALVLGNAMIVKPSERVPLSCIRTAELLKQAGLPDGVFNIVQGDRDIVEGICDHGDIKAVSFVGSSPVAKIVYERSAKSGKRCIALGGAKNNLLLLPDADPDMASSDIVASFTGCAGQRCMAASLLIAVGDVDHIIEKVVEKAKDVQVGVNLGAIITKESKDRIENYITKAKDAGCKILLDGRNAVVEGKEGGYYVNPTIIDGAEFGQPWSCDEIFGPVVTIIRVKNIEEAIKIQNSSIYGNGASVYTQDGEAATYVIDRLTAGMCGVNIGVPVPREPFGFGGWKDSKFGVSDITGSQPVDFWTQTKKITTKWNAKHKKDWMS</sequence>
<reference evidence="4 5" key="1">
    <citation type="submission" date="2021-06" db="EMBL/GenBank/DDBJ databases">
        <title>Ulceroglandular infection and bacteremia caused by Francisella salimarina in an immunocompromised patient, France.</title>
        <authorList>
            <person name="Hennebique A."/>
            <person name="Caspar Y."/>
            <person name="Maurin M."/>
            <person name="Boisset S."/>
            <person name="Pelloux I."/>
            <person name="Gallego-Hernanz M.P."/>
            <person name="Burucoa C."/>
            <person name="Cazenave-Roblot F."/>
            <person name="Plouzeau C."/>
            <person name="Rammaert B."/>
        </authorList>
    </citation>
    <scope>NUCLEOTIDE SEQUENCE [LARGE SCALE GENOMIC DNA]</scope>
    <source>
        <strain evidence="4 5">CHUGA-F75</strain>
    </source>
</reference>
<dbReference type="Proteomes" id="UP000683421">
    <property type="component" value="Chromosome"/>
</dbReference>
<evidence type="ECO:0000313" key="4">
    <source>
        <dbReference type="EMBL" id="QWV00227.1"/>
    </source>
</evidence>
<protein>
    <submittedName>
        <fullName evidence="4">CoA-acylating methylmalonate-semialdehyde dehydrogenase</fullName>
        <ecNumber evidence="4">1.2.1.27</ecNumber>
    </submittedName>
</protein>
<evidence type="ECO:0000313" key="5">
    <source>
        <dbReference type="Proteomes" id="UP000683421"/>
    </source>
</evidence>
<dbReference type="EMBL" id="CP076680">
    <property type="protein sequence ID" value="QWV00227.1"/>
    <property type="molecule type" value="Genomic_DNA"/>
</dbReference>
<dbReference type="PANTHER" id="PTHR43866">
    <property type="entry name" value="MALONATE-SEMIALDEHYDE DEHYDROGENASE"/>
    <property type="match status" value="1"/>
</dbReference>
<gene>
    <name evidence="4" type="primary">mmsA</name>
    <name evidence="4" type="ORF">KQR59_03270</name>
</gene>
<dbReference type="GO" id="GO:0004491">
    <property type="term" value="F:methylmalonate-semialdehyde dehydrogenase (acylating, NAD) activity"/>
    <property type="evidence" value="ECO:0007669"/>
    <property type="project" value="UniProtKB-EC"/>
</dbReference>
<dbReference type="EC" id="1.2.1.27" evidence="4"/>
<dbReference type="FunFam" id="3.40.309.10:FF:000002">
    <property type="entry name" value="Methylmalonate-semialdehyde dehydrogenase (Acylating)"/>
    <property type="match status" value="1"/>
</dbReference>
<dbReference type="AlphaFoldDB" id="A0AAJ4TLW7"/>
<evidence type="ECO:0000256" key="1">
    <source>
        <dbReference type="ARBA" id="ARBA00009986"/>
    </source>
</evidence>
<dbReference type="Pfam" id="PF00171">
    <property type="entry name" value="Aldedh"/>
    <property type="match status" value="1"/>
</dbReference>
<feature type="domain" description="Aldehyde dehydrogenase" evidence="3">
    <location>
        <begin position="18"/>
        <end position="470"/>
    </location>
</feature>
<name>A0AAJ4TLW7_9GAMM</name>
<comment type="similarity">
    <text evidence="1">Belongs to the aldehyde dehydrogenase family.</text>
</comment>
<evidence type="ECO:0000259" key="3">
    <source>
        <dbReference type="Pfam" id="PF00171"/>
    </source>
</evidence>
<dbReference type="PANTHER" id="PTHR43866:SF4">
    <property type="entry name" value="MALONATE-SEMIALDEHYDE DEHYDROGENASE"/>
    <property type="match status" value="1"/>
</dbReference>
<organism evidence="4 5">
    <name type="scientific">Francisella salimarina</name>
    <dbReference type="NCBI Taxonomy" id="2599927"/>
    <lineage>
        <taxon>Bacteria</taxon>
        <taxon>Pseudomonadati</taxon>
        <taxon>Pseudomonadota</taxon>
        <taxon>Gammaproteobacteria</taxon>
        <taxon>Thiotrichales</taxon>
        <taxon>Francisellaceae</taxon>
        <taxon>Francisella</taxon>
    </lineage>
</organism>
<dbReference type="FunFam" id="3.40.605.10:FF:000007">
    <property type="entry name" value="NAD/NADP-dependent betaine aldehyde dehydrogenase"/>
    <property type="match status" value="1"/>
</dbReference>